<protein>
    <recommendedName>
        <fullName evidence="4">Retrotransposon gag domain-containing protein</fullName>
    </recommendedName>
</protein>
<evidence type="ECO:0000313" key="2">
    <source>
        <dbReference type="EMBL" id="RDY11595.1"/>
    </source>
</evidence>
<feature type="compositionally biased region" description="Basic and acidic residues" evidence="1">
    <location>
        <begin position="233"/>
        <end position="252"/>
    </location>
</feature>
<dbReference type="Proteomes" id="UP000257109">
    <property type="component" value="Unassembled WGS sequence"/>
</dbReference>
<dbReference type="PANTHER" id="PTHR33067:SF9">
    <property type="entry name" value="RNA-DIRECTED DNA POLYMERASE"/>
    <property type="match status" value="1"/>
</dbReference>
<evidence type="ECO:0000256" key="1">
    <source>
        <dbReference type="SAM" id="MobiDB-lite"/>
    </source>
</evidence>
<feature type="region of interest" description="Disordered" evidence="1">
    <location>
        <begin position="231"/>
        <end position="261"/>
    </location>
</feature>
<name>A0A371I9C4_MUCPR</name>
<dbReference type="PANTHER" id="PTHR33067">
    <property type="entry name" value="RNA-DIRECTED DNA POLYMERASE-RELATED"/>
    <property type="match status" value="1"/>
</dbReference>
<organism evidence="2 3">
    <name type="scientific">Mucuna pruriens</name>
    <name type="common">Velvet bean</name>
    <name type="synonym">Dolichos pruriens</name>
    <dbReference type="NCBI Taxonomy" id="157652"/>
    <lineage>
        <taxon>Eukaryota</taxon>
        <taxon>Viridiplantae</taxon>
        <taxon>Streptophyta</taxon>
        <taxon>Embryophyta</taxon>
        <taxon>Tracheophyta</taxon>
        <taxon>Spermatophyta</taxon>
        <taxon>Magnoliopsida</taxon>
        <taxon>eudicotyledons</taxon>
        <taxon>Gunneridae</taxon>
        <taxon>Pentapetalae</taxon>
        <taxon>rosids</taxon>
        <taxon>fabids</taxon>
        <taxon>Fabales</taxon>
        <taxon>Fabaceae</taxon>
        <taxon>Papilionoideae</taxon>
        <taxon>50 kb inversion clade</taxon>
        <taxon>NPAAA clade</taxon>
        <taxon>indigoferoid/millettioid clade</taxon>
        <taxon>Phaseoleae</taxon>
        <taxon>Mucuna</taxon>
    </lineage>
</organism>
<evidence type="ECO:0008006" key="4">
    <source>
        <dbReference type="Google" id="ProtNLM"/>
    </source>
</evidence>
<dbReference type="EMBL" id="QJKJ01000615">
    <property type="protein sequence ID" value="RDY11595.1"/>
    <property type="molecule type" value="Genomic_DNA"/>
</dbReference>
<proteinExistence type="predicted"/>
<comment type="caution">
    <text evidence="2">The sequence shown here is derived from an EMBL/GenBank/DDBJ whole genome shotgun (WGS) entry which is preliminary data.</text>
</comment>
<dbReference type="CDD" id="cd00303">
    <property type="entry name" value="retropepsin_like"/>
    <property type="match status" value="1"/>
</dbReference>
<keyword evidence="3" id="KW-1185">Reference proteome</keyword>
<dbReference type="Gene3D" id="2.40.70.10">
    <property type="entry name" value="Acid Proteases"/>
    <property type="match status" value="1"/>
</dbReference>
<feature type="non-terminal residue" evidence="2">
    <location>
        <position position="1"/>
    </location>
</feature>
<dbReference type="InterPro" id="IPR021109">
    <property type="entry name" value="Peptidase_aspartic_dom_sf"/>
</dbReference>
<gene>
    <name evidence="2" type="ORF">CR513_03729</name>
</gene>
<accession>A0A371I9C4</accession>
<sequence length="435" mass="48944">MKHMFLEKFFPASRIVTIRKEICRIRQQSGESLDELCATCLHHQISEQLPIQYFYEGLMMMDRSMINATSGGALMDKMPTTARQLILSMASNTQQFKTRGAGPSRAVNEAGIIDNLRFENQLTQLTSLVRQLAIVQQQQNKLVCGPKIRIRAGHVDFESAQLSTPMSKIPSPIPTSTTTTTTIRRVDVISTKPERHDARFKNANWTTSQFNESVTVDWFWQSSLINHSKSKRRECECRDAKKPTDAESKPEADSPIQQSARLVPLPFPTRTPLARKSKMDKDLLKMFRKVPKYAKFLKELCIHKRKKIKGGVETRGILSGLAQNEGATARSQLVLPKKYGDPRIFSIQCTIGECTFTDAMLDQGASFNVMPTLVYKSLNFGVLEPMGMTIQIANRSVIQPLGIFEDVLVQVNDLIFPADFYVLDMEDETSGKGSA</sequence>
<evidence type="ECO:0000313" key="3">
    <source>
        <dbReference type="Proteomes" id="UP000257109"/>
    </source>
</evidence>
<dbReference type="AlphaFoldDB" id="A0A371I9C4"/>
<reference evidence="2" key="1">
    <citation type="submission" date="2018-05" db="EMBL/GenBank/DDBJ databases">
        <title>Draft genome of Mucuna pruriens seed.</title>
        <authorList>
            <person name="Nnadi N.E."/>
            <person name="Vos R."/>
            <person name="Hasami M.H."/>
            <person name="Devisetty U.K."/>
            <person name="Aguiy J.C."/>
        </authorList>
    </citation>
    <scope>NUCLEOTIDE SEQUENCE [LARGE SCALE GENOMIC DNA]</scope>
    <source>
        <strain evidence="2">JCA_2017</strain>
    </source>
</reference>